<dbReference type="Gene3D" id="3.40.50.10140">
    <property type="entry name" value="Toll/interleukin-1 receptor homology (TIR) domain"/>
    <property type="match status" value="1"/>
</dbReference>
<dbReference type="Pfam" id="PF13676">
    <property type="entry name" value="TIR_2"/>
    <property type="match status" value="1"/>
</dbReference>
<dbReference type="RefSeq" id="WP_004584412.1">
    <property type="nucleotide sequence ID" value="NZ_CP024597.1"/>
</dbReference>
<dbReference type="Pfam" id="PF13289">
    <property type="entry name" value="SIR2_2"/>
    <property type="match status" value="1"/>
</dbReference>
<dbReference type="SUPFAM" id="SSF52200">
    <property type="entry name" value="Toll/Interleukin receptor TIR domain"/>
    <property type="match status" value="1"/>
</dbReference>
<evidence type="ECO:0000313" key="2">
    <source>
        <dbReference type="EMBL" id="WCG02316.1"/>
    </source>
</evidence>
<dbReference type="PROSITE" id="PS50104">
    <property type="entry name" value="TIR"/>
    <property type="match status" value="1"/>
</dbReference>
<dbReference type="GO" id="GO:0007165">
    <property type="term" value="P:signal transduction"/>
    <property type="evidence" value="ECO:0007669"/>
    <property type="project" value="InterPro"/>
</dbReference>
<proteinExistence type="predicted"/>
<organism evidence="2 3">
    <name type="scientific">Porphyromonas gingivalis</name>
    <name type="common">Bacteroides gingivalis</name>
    <dbReference type="NCBI Taxonomy" id="837"/>
    <lineage>
        <taxon>Bacteria</taxon>
        <taxon>Pseudomonadati</taxon>
        <taxon>Bacteroidota</taxon>
        <taxon>Bacteroidia</taxon>
        <taxon>Bacteroidales</taxon>
        <taxon>Porphyromonadaceae</taxon>
        <taxon>Porphyromonas</taxon>
    </lineage>
</organism>
<reference evidence="2" key="1">
    <citation type="submission" date="2023-01" db="EMBL/GenBank/DDBJ databases">
        <title>Phages are important unrecognized players in the ecology of the oral pathogen Porphyromonas gingivalis.</title>
        <authorList>
            <person name="Matrishin C.B."/>
            <person name="Kauffman K.M."/>
        </authorList>
    </citation>
    <scope>NUCLEOTIDE SEQUENCE</scope>
    <source>
        <strain evidence="2">ATCC 49417</strain>
    </source>
</reference>
<dbReference type="SUPFAM" id="SSF52467">
    <property type="entry name" value="DHS-like NAD/FAD-binding domain"/>
    <property type="match status" value="1"/>
</dbReference>
<protein>
    <submittedName>
        <fullName evidence="2">SIR2 family protein</fullName>
    </submittedName>
</protein>
<gene>
    <name evidence="2" type="ORF">NY151_06420</name>
</gene>
<sequence>MKIYISGCKEDREYIEKISQALKNEAHEVFDLFSSISIFGKSIHKQVLDAIKESDVFIFLISKNSICTEYTSKEWFLILLGNTSNRKSNIIPVLIDQAKIPKYLYGYNCIYLHKSLERGIRKILSFLSNYSHIQEAEKIKVTREDNSKFISELSQALKNGKLTLVSGAGTSIAAGMPSWNNLLTRLTKHMAERLSKEQKNPSLENLNHFIEESKLSPLIRVKYIKYILDNDFTKKIRNELYISNPKTCDIIEAIVDLARPRRESKSLDSIITFNFDSLVEENLEKNNIKYKAIYMEGMRSSPLELPIYHVHGYLPRKGRITKNNKIVFSEDTYHNLFIDPFSWSNLILLNKLSQNTCLFLGLSMTDPNLRRLLDIANRRNPSNSLNHFIIKDKPQRINKKEEDRLPLFLIERDFNELGLNTIWIEDFKEIPDILTRIGNE</sequence>
<dbReference type="InterPro" id="IPR000157">
    <property type="entry name" value="TIR_dom"/>
</dbReference>
<evidence type="ECO:0000313" key="3">
    <source>
        <dbReference type="Proteomes" id="UP001179501"/>
    </source>
</evidence>
<dbReference type="Proteomes" id="UP001179501">
    <property type="component" value="Chromosome"/>
</dbReference>
<dbReference type="InterPro" id="IPR029035">
    <property type="entry name" value="DHS-like_NAD/FAD-binding_dom"/>
</dbReference>
<accession>A0AAF0BEX8</accession>
<dbReference type="AlphaFoldDB" id="A0AAF0BEX8"/>
<dbReference type="EMBL" id="CP116614">
    <property type="protein sequence ID" value="WCG02316.1"/>
    <property type="molecule type" value="Genomic_DNA"/>
</dbReference>
<evidence type="ECO:0000259" key="1">
    <source>
        <dbReference type="PROSITE" id="PS50104"/>
    </source>
</evidence>
<feature type="domain" description="TIR" evidence="1">
    <location>
        <begin position="1"/>
        <end position="124"/>
    </location>
</feature>
<dbReference type="InterPro" id="IPR035897">
    <property type="entry name" value="Toll_tir_struct_dom_sf"/>
</dbReference>
<name>A0AAF0BEX8_PORGN</name>